<evidence type="ECO:0000256" key="4">
    <source>
        <dbReference type="ARBA" id="ARBA00022622"/>
    </source>
</evidence>
<dbReference type="FunCoup" id="A3GFB9">
    <property type="interactions" value="181"/>
</dbReference>
<gene>
    <name evidence="13" type="primary">PHR2</name>
    <name evidence="13" type="ORF">PICST_86602</name>
</gene>
<dbReference type="EC" id="2.4.1.-" evidence="10"/>
<dbReference type="GO" id="GO:0005886">
    <property type="term" value="C:plasma membrane"/>
    <property type="evidence" value="ECO:0007669"/>
    <property type="project" value="UniProtKB-SubCell"/>
</dbReference>
<evidence type="ECO:0000256" key="5">
    <source>
        <dbReference type="ARBA" id="ARBA00022729"/>
    </source>
</evidence>
<comment type="similarity">
    <text evidence="3 10">Belongs to the glycosyl hydrolase 72 family.</text>
</comment>
<feature type="chain" id="PRO_5005121372" description="1,3-beta-glucanosyltransferase" evidence="10">
    <location>
        <begin position="23"/>
        <end position="545"/>
    </location>
</feature>
<dbReference type="eggNOG" id="ENOG502QPST">
    <property type="taxonomic scope" value="Eukaryota"/>
</dbReference>
<reference evidence="13 14" key="1">
    <citation type="journal article" date="2007" name="Nat. Biotechnol.">
        <title>Genome sequence of the lignocellulose-bioconverting and xylose-fermenting yeast Pichia stipitis.</title>
        <authorList>
            <person name="Jeffries T.W."/>
            <person name="Grigoriev I.V."/>
            <person name="Grimwood J."/>
            <person name="Laplaza J.M."/>
            <person name="Aerts A."/>
            <person name="Salamov A."/>
            <person name="Schmutz J."/>
            <person name="Lindquist E."/>
            <person name="Dehal P."/>
            <person name="Shapiro H."/>
            <person name="Jin Y.S."/>
            <person name="Passoth V."/>
            <person name="Richardson P.M."/>
        </authorList>
    </citation>
    <scope>NUCLEOTIDE SEQUENCE [LARGE SCALE GENOMIC DNA]</scope>
    <source>
        <strain evidence="14">ATCC 58785 / CBS 6054 / NBRC 10063 / NRRL Y-11545</strain>
    </source>
</reference>
<evidence type="ECO:0000256" key="9">
    <source>
        <dbReference type="ARBA" id="ARBA00023288"/>
    </source>
</evidence>
<dbReference type="RefSeq" id="XP_001387343.2">
    <property type="nucleotide sequence ID" value="XM_001387306.1"/>
</dbReference>
<evidence type="ECO:0000313" key="13">
    <source>
        <dbReference type="EMBL" id="EAZ63320.2"/>
    </source>
</evidence>
<feature type="region of interest" description="Disordered" evidence="11">
    <location>
        <begin position="482"/>
        <end position="514"/>
    </location>
</feature>
<dbReference type="InParanoid" id="A3GFB9"/>
<dbReference type="Gene3D" id="1.20.58.1040">
    <property type="match status" value="1"/>
</dbReference>
<dbReference type="GO" id="GO:0098552">
    <property type="term" value="C:side of membrane"/>
    <property type="evidence" value="ECO:0007669"/>
    <property type="project" value="UniProtKB-KW"/>
</dbReference>
<evidence type="ECO:0000256" key="8">
    <source>
        <dbReference type="ARBA" id="ARBA00023180"/>
    </source>
</evidence>
<accession>A3GFB9</accession>
<keyword evidence="5 10" id="KW-0732">Signal</keyword>
<dbReference type="Pfam" id="PF03198">
    <property type="entry name" value="Glyco_hydro_72"/>
    <property type="match status" value="1"/>
</dbReference>
<dbReference type="HOGENOM" id="CLU_021855_2_1_1"/>
<evidence type="ECO:0000256" key="10">
    <source>
        <dbReference type="RuleBase" id="RU361209"/>
    </source>
</evidence>
<comment type="caution">
    <text evidence="13">The sequence shown here is derived from an EMBL/GenBank/DDBJ whole genome shotgun (WGS) entry which is preliminary data.</text>
</comment>
<dbReference type="GO" id="GO:0031505">
    <property type="term" value="P:fungal-type cell wall organization"/>
    <property type="evidence" value="ECO:0007669"/>
    <property type="project" value="UniProtKB-ARBA"/>
</dbReference>
<keyword evidence="9 10" id="KW-0449">Lipoprotein</keyword>
<dbReference type="GO" id="GO:0071970">
    <property type="term" value="P:fungal-type cell wall (1-&gt;3)-beta-D-glucan biosynthetic process"/>
    <property type="evidence" value="ECO:0007669"/>
    <property type="project" value="TreeGrafter"/>
</dbReference>
<evidence type="ECO:0000256" key="2">
    <source>
        <dbReference type="ARBA" id="ARBA00004589"/>
    </source>
</evidence>
<dbReference type="Gene3D" id="3.20.20.80">
    <property type="entry name" value="Glycosidases"/>
    <property type="match status" value="1"/>
</dbReference>
<dbReference type="Proteomes" id="UP000002258">
    <property type="component" value="Chromosome 1"/>
</dbReference>
<dbReference type="OrthoDB" id="421038at2759"/>
<feature type="compositionally biased region" description="Low complexity" evidence="11">
    <location>
        <begin position="484"/>
        <end position="512"/>
    </location>
</feature>
<organism evidence="13 14">
    <name type="scientific">Scheffersomyces stipitis (strain ATCC 58785 / CBS 6054 / NBRC 10063 / NRRL Y-11545)</name>
    <name type="common">Yeast</name>
    <name type="synonym">Pichia stipitis</name>
    <dbReference type="NCBI Taxonomy" id="322104"/>
    <lineage>
        <taxon>Eukaryota</taxon>
        <taxon>Fungi</taxon>
        <taxon>Dikarya</taxon>
        <taxon>Ascomycota</taxon>
        <taxon>Saccharomycotina</taxon>
        <taxon>Pichiomycetes</taxon>
        <taxon>Debaryomycetaceae</taxon>
        <taxon>Scheffersomyces</taxon>
    </lineage>
</organism>
<evidence type="ECO:0000313" key="14">
    <source>
        <dbReference type="Proteomes" id="UP000002258"/>
    </source>
</evidence>
<keyword evidence="14" id="KW-1185">Reference proteome</keyword>
<evidence type="ECO:0000256" key="1">
    <source>
        <dbReference type="ARBA" id="ARBA00004196"/>
    </source>
</evidence>
<dbReference type="Pfam" id="PF07983">
    <property type="entry name" value="X8"/>
    <property type="match status" value="1"/>
</dbReference>
<dbReference type="PANTHER" id="PTHR31468">
    <property type="entry name" value="1,3-BETA-GLUCANOSYLTRANSFERASE GAS1"/>
    <property type="match status" value="1"/>
</dbReference>
<evidence type="ECO:0000256" key="11">
    <source>
        <dbReference type="SAM" id="MobiDB-lite"/>
    </source>
</evidence>
<feature type="domain" description="X8" evidence="12">
    <location>
        <begin position="374"/>
        <end position="461"/>
    </location>
</feature>
<evidence type="ECO:0000256" key="6">
    <source>
        <dbReference type="ARBA" id="ARBA00023136"/>
    </source>
</evidence>
<dbReference type="AlphaFoldDB" id="A3GFB9"/>
<dbReference type="STRING" id="322104.A3GFB9"/>
<keyword evidence="8" id="KW-0325">Glycoprotein</keyword>
<dbReference type="KEGG" id="pic:PICST_86602"/>
<dbReference type="EMBL" id="AAVQ01000001">
    <property type="protein sequence ID" value="EAZ63320.2"/>
    <property type="molecule type" value="Genomic_DNA"/>
</dbReference>
<dbReference type="FunFam" id="3.20.20.80:FF:000038">
    <property type="entry name" value="1,3-beta-glucanosyltransferase"/>
    <property type="match status" value="1"/>
</dbReference>
<evidence type="ECO:0000259" key="12">
    <source>
        <dbReference type="SMART" id="SM00768"/>
    </source>
</evidence>
<feature type="signal peptide" evidence="10">
    <location>
        <begin position="1"/>
        <end position="22"/>
    </location>
</feature>
<keyword evidence="7" id="KW-1015">Disulfide bond</keyword>
<proteinExistence type="inferred from homology"/>
<protein>
    <recommendedName>
        <fullName evidence="10">1,3-beta-glucanosyltransferase</fullName>
        <ecNumber evidence="10">2.4.1.-</ecNumber>
    </recommendedName>
</protein>
<sequence>MLFPSLLSSAAVGLSLLASAVADDLPAIEIVGNKFFYSNNGSQFYIKGIAYQQDTANTTSSFVDPLADAEACKRDIPYLTAVDTNVIRVYALNVTQDHTECMQLLQDAGIYVIADLSEPSDSINRDDPEWTVDLLDRYTGVVDLFANYTNILGFFAGNEVTNNNTNTDASAYVKAAVRDTKAYIKAQGYRKIPVGYSSNDDAETRVPLADYFACGSDDEKADFFGINMYEWCGSSSFKQSGYQNITQNYQDLGVPLFFSEYGCNQVQPRKFQEVGTLYSSDMTDVWSGGIVYMYFEEANNYGLVTIENGDVSTLADYGYYSSQIKAISPTSAQSSAVSAASGTSCPSEYVNWKASTDLPPTPDDSVCACANKGSGCIVDSSVDSEDYGDLFSYICENIDCGGINGNGTSGVYGAFSACSPEDKLNFVLGLYYAENGGDDSACDFSGSATVRAASTASTCSAFLKAAGASGMGTVSGSIGTTKHTGITGSDSDSETGSGSGSGTSTSTSTSSGKASGAQKQVSFDFVTKTMFVGVAFVFGMGMIMA</sequence>
<keyword evidence="6 10" id="KW-0472">Membrane</keyword>
<dbReference type="GO" id="GO:0042124">
    <property type="term" value="F:1,3-beta-glucanosyltransferase activity"/>
    <property type="evidence" value="ECO:0007669"/>
    <property type="project" value="TreeGrafter"/>
</dbReference>
<dbReference type="GO" id="GO:0030445">
    <property type="term" value="C:yeast-form cell wall"/>
    <property type="evidence" value="ECO:0007669"/>
    <property type="project" value="UniProtKB-ARBA"/>
</dbReference>
<dbReference type="InterPro" id="IPR012946">
    <property type="entry name" value="X8"/>
</dbReference>
<name>A3GFB9_PICST</name>
<keyword evidence="10" id="KW-0808">Transferase</keyword>
<dbReference type="GeneID" id="4850968"/>
<dbReference type="GO" id="GO:1903561">
    <property type="term" value="C:extracellular vesicle"/>
    <property type="evidence" value="ECO:0007669"/>
    <property type="project" value="UniProtKB-ARBA"/>
</dbReference>
<dbReference type="InterPro" id="IPR004886">
    <property type="entry name" value="Glucanosyltransferase"/>
</dbReference>
<evidence type="ECO:0000256" key="7">
    <source>
        <dbReference type="ARBA" id="ARBA00023157"/>
    </source>
</evidence>
<dbReference type="SUPFAM" id="SSF51445">
    <property type="entry name" value="(Trans)glycosidases"/>
    <property type="match status" value="1"/>
</dbReference>
<dbReference type="InterPro" id="IPR017853">
    <property type="entry name" value="GH"/>
</dbReference>
<comment type="subcellular location">
    <subcellularLocation>
        <location evidence="1">Cell envelope</location>
    </subcellularLocation>
    <subcellularLocation>
        <location evidence="10">Cell membrane</location>
        <topology evidence="10">Lipid-anchor</topology>
        <topology evidence="10">GPI-anchor</topology>
    </subcellularLocation>
    <subcellularLocation>
        <location evidence="2">Membrane</location>
        <topology evidence="2">Lipid-anchor</topology>
        <topology evidence="2">GPI-anchor</topology>
    </subcellularLocation>
</comment>
<keyword evidence="4 10" id="KW-0336">GPI-anchor</keyword>
<dbReference type="OMA" id="QDHTECM"/>
<evidence type="ECO:0000256" key="3">
    <source>
        <dbReference type="ARBA" id="ARBA00007528"/>
    </source>
</evidence>
<dbReference type="SMART" id="SM00768">
    <property type="entry name" value="X8"/>
    <property type="match status" value="1"/>
</dbReference>
<dbReference type="PANTHER" id="PTHR31468:SF2">
    <property type="entry name" value="1,3-BETA-GLUCANOSYLTRANSFERASE GAS1"/>
    <property type="match status" value="1"/>
</dbReference>
<comment type="function">
    <text evidence="10">Splits internally a 1,3-beta-glucan molecule and transfers the newly generated reducing end (the donor) to the non-reducing end of another 1,3-beta-glucan molecule (the acceptor) forming a 1,3-beta linkage, resulting in the elongation of 1,3-beta-glucan chains in the cell wall.</text>
</comment>